<dbReference type="AlphaFoldDB" id="A0A554WBB5"/>
<evidence type="ECO:0000259" key="1">
    <source>
        <dbReference type="Pfam" id="PF04014"/>
    </source>
</evidence>
<organism evidence="2 3">
    <name type="scientific">Tepidimonas alkaliphilus</name>
    <dbReference type="NCBI Taxonomy" id="2588942"/>
    <lineage>
        <taxon>Bacteria</taxon>
        <taxon>Pseudomonadati</taxon>
        <taxon>Pseudomonadota</taxon>
        <taxon>Betaproteobacteria</taxon>
        <taxon>Burkholderiales</taxon>
        <taxon>Tepidimonas</taxon>
    </lineage>
</organism>
<evidence type="ECO:0000313" key="3">
    <source>
        <dbReference type="Proteomes" id="UP000315736"/>
    </source>
</evidence>
<sequence length="85" mass="9783">MELTISRWGNSLAIRLPRELLRQLGELREGDRLQVEPLGPARLAVAVDPQTLQQRRQWLQALDALHERLDVPATEPVPREAWSRV</sequence>
<protein>
    <submittedName>
        <fullName evidence="2">Antidote-toxin recognition MazE, bacterial antitoxin</fullName>
    </submittedName>
</protein>
<dbReference type="InterPro" id="IPR007159">
    <property type="entry name" value="SpoVT-AbrB_dom"/>
</dbReference>
<comment type="caution">
    <text evidence="2">The sequence shown here is derived from an EMBL/GenBank/DDBJ whole genome shotgun (WGS) entry which is preliminary data.</text>
</comment>
<dbReference type="Pfam" id="PF04014">
    <property type="entry name" value="MazE_antitoxin"/>
    <property type="match status" value="1"/>
</dbReference>
<keyword evidence="3" id="KW-1185">Reference proteome</keyword>
<reference evidence="2 3" key="1">
    <citation type="submission" date="2019-07" db="EMBL/GenBank/DDBJ databases">
        <title>Tepidimonas alkaliphilus YIM 72238 draft genome.</title>
        <authorList>
            <person name="Da Costa M.S."/>
            <person name="Froufe H.J.C."/>
            <person name="Egas C."/>
            <person name="Albuquerque L."/>
        </authorList>
    </citation>
    <scope>NUCLEOTIDE SEQUENCE [LARGE SCALE GENOMIC DNA]</scope>
    <source>
        <strain evidence="2 3">YIM 72238</strain>
    </source>
</reference>
<feature type="domain" description="SpoVT-AbrB" evidence="1">
    <location>
        <begin position="5"/>
        <end position="35"/>
    </location>
</feature>
<dbReference type="EMBL" id="VJNB01000002">
    <property type="protein sequence ID" value="TSE20855.1"/>
    <property type="molecule type" value="Genomic_DNA"/>
</dbReference>
<proteinExistence type="predicted"/>
<dbReference type="Gene3D" id="2.10.260.10">
    <property type="match status" value="1"/>
</dbReference>
<gene>
    <name evidence="2" type="ORF">Talka_00518</name>
</gene>
<dbReference type="SUPFAM" id="SSF89447">
    <property type="entry name" value="AbrB/MazE/MraZ-like"/>
    <property type="match status" value="1"/>
</dbReference>
<name>A0A554WBB5_9BURK</name>
<dbReference type="InterPro" id="IPR037914">
    <property type="entry name" value="SpoVT-AbrB_sf"/>
</dbReference>
<dbReference type="Proteomes" id="UP000315736">
    <property type="component" value="Unassembled WGS sequence"/>
</dbReference>
<accession>A0A554WBB5</accession>
<dbReference type="RefSeq" id="WP_143889564.1">
    <property type="nucleotide sequence ID" value="NZ_VJNB01000002.1"/>
</dbReference>
<evidence type="ECO:0000313" key="2">
    <source>
        <dbReference type="EMBL" id="TSE20855.1"/>
    </source>
</evidence>
<dbReference type="GO" id="GO:0003677">
    <property type="term" value="F:DNA binding"/>
    <property type="evidence" value="ECO:0007669"/>
    <property type="project" value="InterPro"/>
</dbReference>